<reference evidence="1 2" key="1">
    <citation type="submission" date="2013-11" db="EMBL/GenBank/DDBJ databases">
        <title>Opisthorchis viverrini - life in the bile duct.</title>
        <authorList>
            <person name="Young N.D."/>
            <person name="Nagarajan N."/>
            <person name="Lin S.J."/>
            <person name="Korhonen P.K."/>
            <person name="Jex A.R."/>
            <person name="Hall R.S."/>
            <person name="Safavi-Hemami H."/>
            <person name="Kaewkong W."/>
            <person name="Bertrand D."/>
            <person name="Gao S."/>
            <person name="Seet Q."/>
            <person name="Wongkham S."/>
            <person name="Teh B.T."/>
            <person name="Wongkham C."/>
            <person name="Intapan P.M."/>
            <person name="Maleewong W."/>
            <person name="Yang X."/>
            <person name="Hu M."/>
            <person name="Wang Z."/>
            <person name="Hofmann A."/>
            <person name="Sternberg P.W."/>
            <person name="Tan P."/>
            <person name="Wang J."/>
            <person name="Gasser R.B."/>
        </authorList>
    </citation>
    <scope>NUCLEOTIDE SEQUENCE [LARGE SCALE GENOMIC DNA]</scope>
</reference>
<accession>A0A075AI88</accession>
<organism evidence="1 2">
    <name type="scientific">Opisthorchis viverrini</name>
    <name type="common">Southeast Asian liver fluke</name>
    <dbReference type="NCBI Taxonomy" id="6198"/>
    <lineage>
        <taxon>Eukaryota</taxon>
        <taxon>Metazoa</taxon>
        <taxon>Spiralia</taxon>
        <taxon>Lophotrochozoa</taxon>
        <taxon>Platyhelminthes</taxon>
        <taxon>Trematoda</taxon>
        <taxon>Digenea</taxon>
        <taxon>Opisthorchiida</taxon>
        <taxon>Opisthorchiata</taxon>
        <taxon>Opisthorchiidae</taxon>
        <taxon>Opisthorchis</taxon>
    </lineage>
</organism>
<proteinExistence type="predicted"/>
<sequence>MGELAAVSNKQTEQHDLEEMRPHLATRHDGGGDGGANQATATQFSATSVWNVTWTNTCVYLYAFLILGMHRV</sequence>
<evidence type="ECO:0000313" key="1">
    <source>
        <dbReference type="EMBL" id="KER31209.1"/>
    </source>
</evidence>
<keyword evidence="2" id="KW-1185">Reference proteome</keyword>
<evidence type="ECO:0000313" key="2">
    <source>
        <dbReference type="Proteomes" id="UP000054324"/>
    </source>
</evidence>
<dbReference type="CTD" id="20316715"/>
<dbReference type="EMBL" id="KL596649">
    <property type="protein sequence ID" value="KER31209.1"/>
    <property type="molecule type" value="Genomic_DNA"/>
</dbReference>
<dbReference type="AlphaFoldDB" id="A0A075AI88"/>
<protein>
    <submittedName>
        <fullName evidence="1">Uncharacterized protein</fullName>
    </submittedName>
</protein>
<dbReference type="Proteomes" id="UP000054324">
    <property type="component" value="Unassembled WGS sequence"/>
</dbReference>
<dbReference type="GeneID" id="20316715"/>
<gene>
    <name evidence="1" type="ORF">T265_02527</name>
</gene>
<name>A0A075AI88_OPIVI</name>
<dbReference type="KEGG" id="ovi:T265_02527"/>
<dbReference type="RefSeq" id="XP_009165054.1">
    <property type="nucleotide sequence ID" value="XM_009166790.1"/>
</dbReference>